<feature type="signal peptide" evidence="7">
    <location>
        <begin position="1"/>
        <end position="20"/>
    </location>
</feature>
<evidence type="ECO:0000256" key="5">
    <source>
        <dbReference type="ARBA" id="ARBA00023136"/>
    </source>
</evidence>
<keyword evidence="4 6" id="KW-1133">Transmembrane helix</keyword>
<dbReference type="PANTHER" id="PTHR10383">
    <property type="entry name" value="SERINE INCORPORATOR"/>
    <property type="match status" value="1"/>
</dbReference>
<feature type="transmembrane region" description="Helical" evidence="6">
    <location>
        <begin position="148"/>
        <end position="172"/>
    </location>
</feature>
<dbReference type="Pfam" id="PF03348">
    <property type="entry name" value="Serinc"/>
    <property type="match status" value="1"/>
</dbReference>
<evidence type="ECO:0000256" key="3">
    <source>
        <dbReference type="ARBA" id="ARBA00022692"/>
    </source>
</evidence>
<evidence type="ECO:0000313" key="8">
    <source>
        <dbReference type="EMBL" id="CAE0343686.1"/>
    </source>
</evidence>
<evidence type="ECO:0008006" key="9">
    <source>
        <dbReference type="Google" id="ProtNLM"/>
    </source>
</evidence>
<organism evidence="8">
    <name type="scientific">Euplotes harpa</name>
    <dbReference type="NCBI Taxonomy" id="151035"/>
    <lineage>
        <taxon>Eukaryota</taxon>
        <taxon>Sar</taxon>
        <taxon>Alveolata</taxon>
        <taxon>Ciliophora</taxon>
        <taxon>Intramacronucleata</taxon>
        <taxon>Spirotrichea</taxon>
        <taxon>Hypotrichia</taxon>
        <taxon>Euplotida</taxon>
        <taxon>Euplotidae</taxon>
        <taxon>Euplotes</taxon>
    </lineage>
</organism>
<keyword evidence="3 6" id="KW-0812">Transmembrane</keyword>
<feature type="transmembrane region" description="Helical" evidence="6">
    <location>
        <begin position="31"/>
        <end position="50"/>
    </location>
</feature>
<comment type="subcellular location">
    <subcellularLocation>
        <location evidence="1">Membrane</location>
        <topology evidence="1">Multi-pass membrane protein</topology>
    </subcellularLocation>
</comment>
<proteinExistence type="inferred from homology"/>
<evidence type="ECO:0000256" key="4">
    <source>
        <dbReference type="ARBA" id="ARBA00022989"/>
    </source>
</evidence>
<reference evidence="8" key="1">
    <citation type="submission" date="2021-01" db="EMBL/GenBank/DDBJ databases">
        <authorList>
            <person name="Corre E."/>
            <person name="Pelletier E."/>
            <person name="Niang G."/>
            <person name="Scheremetjew M."/>
            <person name="Finn R."/>
            <person name="Kale V."/>
            <person name="Holt S."/>
            <person name="Cochrane G."/>
            <person name="Meng A."/>
            <person name="Brown T."/>
            <person name="Cohen L."/>
        </authorList>
    </citation>
    <scope>NUCLEOTIDE SEQUENCE</scope>
    <source>
        <strain evidence="8">FSP1.4</strain>
    </source>
</reference>
<evidence type="ECO:0000256" key="7">
    <source>
        <dbReference type="SAM" id="SignalP"/>
    </source>
</evidence>
<keyword evidence="7" id="KW-0732">Signal</keyword>
<evidence type="ECO:0000256" key="2">
    <source>
        <dbReference type="ARBA" id="ARBA00006665"/>
    </source>
</evidence>
<accession>A0A7S3N656</accession>
<feature type="chain" id="PRO_5030751066" description="Serine incorporator" evidence="7">
    <location>
        <begin position="21"/>
        <end position="177"/>
    </location>
</feature>
<comment type="similarity">
    <text evidence="2">Belongs to the TDE1 family.</text>
</comment>
<dbReference type="InterPro" id="IPR005016">
    <property type="entry name" value="TDE1/TMS"/>
</dbReference>
<feature type="transmembrane region" description="Helical" evidence="6">
    <location>
        <begin position="100"/>
        <end position="128"/>
    </location>
</feature>
<evidence type="ECO:0000256" key="1">
    <source>
        <dbReference type="ARBA" id="ARBA00004141"/>
    </source>
</evidence>
<dbReference type="GO" id="GO:0016020">
    <property type="term" value="C:membrane"/>
    <property type="evidence" value="ECO:0007669"/>
    <property type="project" value="UniProtKB-SubCell"/>
</dbReference>
<evidence type="ECO:0000256" key="6">
    <source>
        <dbReference type="SAM" id="Phobius"/>
    </source>
</evidence>
<sequence length="177" mass="20378">MLLYFVYLTWISLASRPTSTCNTFYETTSGTVLQIILGLFFTFLACVILATGTKSDKKDAGNQHKHVPEAQIKNIAAEDEEEDDELEEGKANGEEKKSHVFPVSTATIIFHAYMVFVSIYYCMLISNWGRPTVREDDYDYFIDKWAGFWVKIVGQWVMCLLYLLSLLAPLIFRNREF</sequence>
<gene>
    <name evidence="8" type="ORF">EHAR0213_LOCUS2593</name>
</gene>
<dbReference type="AlphaFoldDB" id="A0A7S3N656"/>
<name>A0A7S3N656_9SPIT</name>
<dbReference type="PANTHER" id="PTHR10383:SF9">
    <property type="entry name" value="SERINE INCORPORATOR, ISOFORM F"/>
    <property type="match status" value="1"/>
</dbReference>
<keyword evidence="5 6" id="KW-0472">Membrane</keyword>
<protein>
    <recommendedName>
        <fullName evidence="9">Serine incorporator</fullName>
    </recommendedName>
</protein>
<dbReference type="EMBL" id="HBII01005787">
    <property type="protein sequence ID" value="CAE0343686.1"/>
    <property type="molecule type" value="Transcribed_RNA"/>
</dbReference>